<evidence type="ECO:0000256" key="1">
    <source>
        <dbReference type="SAM" id="Phobius"/>
    </source>
</evidence>
<evidence type="ECO:0000313" key="3">
    <source>
        <dbReference type="Proteomes" id="UP000661112"/>
    </source>
</evidence>
<dbReference type="Proteomes" id="UP000661112">
    <property type="component" value="Unassembled WGS sequence"/>
</dbReference>
<name>A0ABR8D0R2_9NOST</name>
<dbReference type="EMBL" id="JACJSG010000004">
    <property type="protein sequence ID" value="MBD2499820.1"/>
    <property type="molecule type" value="Genomic_DNA"/>
</dbReference>
<protein>
    <submittedName>
        <fullName evidence="2">Uncharacterized protein</fullName>
    </submittedName>
</protein>
<comment type="caution">
    <text evidence="2">The sequence shown here is derived from an EMBL/GenBank/DDBJ whole genome shotgun (WGS) entry which is preliminary data.</text>
</comment>
<proteinExistence type="predicted"/>
<accession>A0ABR8D0R2</accession>
<reference evidence="2 3" key="1">
    <citation type="journal article" date="2020" name="ISME J.">
        <title>Comparative genomics reveals insights into cyanobacterial evolution and habitat adaptation.</title>
        <authorList>
            <person name="Chen M.Y."/>
            <person name="Teng W.K."/>
            <person name="Zhao L."/>
            <person name="Hu C.X."/>
            <person name="Zhou Y.K."/>
            <person name="Han B.P."/>
            <person name="Song L.R."/>
            <person name="Shu W.S."/>
        </authorList>
    </citation>
    <scope>NUCLEOTIDE SEQUENCE [LARGE SCALE GENOMIC DNA]</scope>
    <source>
        <strain evidence="2 3">FACHB-119</strain>
    </source>
</reference>
<evidence type="ECO:0000313" key="2">
    <source>
        <dbReference type="EMBL" id="MBD2499820.1"/>
    </source>
</evidence>
<keyword evidence="1" id="KW-1133">Transmembrane helix</keyword>
<keyword evidence="1" id="KW-0812">Transmembrane</keyword>
<keyword evidence="3" id="KW-1185">Reference proteome</keyword>
<gene>
    <name evidence="2" type="ORF">H6G83_04160</name>
</gene>
<organism evidence="2 3">
    <name type="scientific">Anabaena azotica FACHB-119</name>
    <dbReference type="NCBI Taxonomy" id="947527"/>
    <lineage>
        <taxon>Bacteria</taxon>
        <taxon>Bacillati</taxon>
        <taxon>Cyanobacteriota</taxon>
        <taxon>Cyanophyceae</taxon>
        <taxon>Nostocales</taxon>
        <taxon>Nostocaceae</taxon>
        <taxon>Anabaena</taxon>
        <taxon>Anabaena azotica</taxon>
    </lineage>
</organism>
<dbReference type="RefSeq" id="WP_190467404.1">
    <property type="nucleotide sequence ID" value="NZ_JACJSG010000004.1"/>
</dbReference>
<sequence>MWLAFAAKPEPLFIAVVAAAKIAIAILFFTFWLLGELGLTFALSGCIDLFYAMGYAPP</sequence>
<feature type="transmembrane region" description="Helical" evidence="1">
    <location>
        <begin position="12"/>
        <end position="33"/>
    </location>
</feature>
<keyword evidence="1" id="KW-0472">Membrane</keyword>